<accession>A0A0G4FVN8</accession>
<evidence type="ECO:0000313" key="3">
    <source>
        <dbReference type="Proteomes" id="UP000041254"/>
    </source>
</evidence>
<proteinExistence type="predicted"/>
<dbReference type="AlphaFoldDB" id="A0A0G4FVN8"/>
<feature type="region of interest" description="Disordered" evidence="1">
    <location>
        <begin position="66"/>
        <end position="92"/>
    </location>
</feature>
<dbReference type="Proteomes" id="UP000041254">
    <property type="component" value="Unassembled WGS sequence"/>
</dbReference>
<evidence type="ECO:0000313" key="2">
    <source>
        <dbReference type="EMBL" id="CEM18625.1"/>
    </source>
</evidence>
<sequence length="154" mass="16747">MCGQPLSDSDCDAEASDTCMRCRADPPVLDEPISLSDALSIWPEPSQSFLTVIEQRLWPGGRLDDRHKDHTASDVRPEHTAAAPQLGGEGMQSDGAPLMDSRRARVKVVLLAKCCPHPYNLLETLSMDADGPHVSDRMVDEMVHVGGSRDALLT</sequence>
<evidence type="ECO:0000256" key="1">
    <source>
        <dbReference type="SAM" id="MobiDB-lite"/>
    </source>
</evidence>
<reference evidence="2 3" key="1">
    <citation type="submission" date="2014-11" db="EMBL/GenBank/DDBJ databases">
        <authorList>
            <person name="Zhu J."/>
            <person name="Qi W."/>
            <person name="Song R."/>
        </authorList>
    </citation>
    <scope>NUCLEOTIDE SEQUENCE [LARGE SCALE GENOMIC DNA]</scope>
</reference>
<organism evidence="2 3">
    <name type="scientific">Vitrella brassicaformis (strain CCMP3155)</name>
    <dbReference type="NCBI Taxonomy" id="1169540"/>
    <lineage>
        <taxon>Eukaryota</taxon>
        <taxon>Sar</taxon>
        <taxon>Alveolata</taxon>
        <taxon>Colpodellida</taxon>
        <taxon>Vitrellaceae</taxon>
        <taxon>Vitrella</taxon>
    </lineage>
</organism>
<feature type="compositionally biased region" description="Basic and acidic residues" evidence="1">
    <location>
        <begin position="66"/>
        <end position="79"/>
    </location>
</feature>
<dbReference type="InParanoid" id="A0A0G4FVN8"/>
<dbReference type="EMBL" id="CDMY01000505">
    <property type="protein sequence ID" value="CEM18625.1"/>
    <property type="molecule type" value="Genomic_DNA"/>
</dbReference>
<dbReference type="VEuPathDB" id="CryptoDB:Vbra_21711"/>
<name>A0A0G4FVN8_VITBC</name>
<gene>
    <name evidence="2" type="ORF">Vbra_21711</name>
</gene>
<keyword evidence="3" id="KW-1185">Reference proteome</keyword>
<protein>
    <submittedName>
        <fullName evidence="2">Uncharacterized protein</fullName>
    </submittedName>
</protein>